<organism evidence="1 2">
    <name type="scientific">Endomicrobium proavitum</name>
    <dbReference type="NCBI Taxonomy" id="1408281"/>
    <lineage>
        <taxon>Bacteria</taxon>
        <taxon>Pseudomonadati</taxon>
        <taxon>Elusimicrobiota</taxon>
        <taxon>Endomicrobiia</taxon>
        <taxon>Endomicrobiales</taxon>
        <taxon>Endomicrobiaceae</taxon>
        <taxon>Endomicrobium</taxon>
    </lineage>
</organism>
<accession>A0A0G3WIT6</accession>
<dbReference type="AlphaFoldDB" id="A0A0G3WIT6"/>
<evidence type="ECO:0000313" key="2">
    <source>
        <dbReference type="Proteomes" id="UP000035337"/>
    </source>
</evidence>
<evidence type="ECO:0000313" key="1">
    <source>
        <dbReference type="EMBL" id="AKL97409.1"/>
    </source>
</evidence>
<dbReference type="STRING" id="1408281.Epro_0030"/>
<sequence>MSGHILPYSDHYINFTLKMSNAFNGKVKSDTLVCHCRNP</sequence>
<dbReference type="EMBL" id="CP009498">
    <property type="protein sequence ID" value="AKL97409.1"/>
    <property type="molecule type" value="Genomic_DNA"/>
</dbReference>
<dbReference type="KEGG" id="epo:Epro_0030"/>
<keyword evidence="2" id="KW-1185">Reference proteome</keyword>
<gene>
    <name evidence="1" type="ORF">Epro_0030</name>
</gene>
<proteinExistence type="predicted"/>
<dbReference type="Proteomes" id="UP000035337">
    <property type="component" value="Chromosome"/>
</dbReference>
<reference evidence="1 2" key="1">
    <citation type="submission" date="2014-09" db="EMBL/GenBank/DDBJ databases">
        <title>Complete genome sequence of Endomicrobium proavitum.</title>
        <authorList>
            <person name="Zheng H."/>
        </authorList>
    </citation>
    <scope>NUCLEOTIDE SEQUENCE [LARGE SCALE GENOMIC DNA]</scope>
    <source>
        <strain evidence="1 2">Rsa215</strain>
    </source>
</reference>
<protein>
    <submittedName>
        <fullName evidence="1">Uncharacterized protein</fullName>
    </submittedName>
</protein>
<name>A0A0G3WIT6_9BACT</name>